<dbReference type="PROSITE" id="PS50106">
    <property type="entry name" value="PDZ"/>
    <property type="match status" value="1"/>
</dbReference>
<keyword evidence="3" id="KW-1185">Reference proteome</keyword>
<dbReference type="SMART" id="SM00228">
    <property type="entry name" value="PDZ"/>
    <property type="match status" value="1"/>
</dbReference>
<evidence type="ECO:0000259" key="1">
    <source>
        <dbReference type="PROSITE" id="PS50106"/>
    </source>
</evidence>
<dbReference type="Ensembl" id="ENSGMOT00000041788.1">
    <property type="protein sequence ID" value="ENSGMOP00000031676.1"/>
    <property type="gene ID" value="ENSGMOG00000025559.1"/>
</dbReference>
<evidence type="ECO:0000313" key="3">
    <source>
        <dbReference type="Proteomes" id="UP000694546"/>
    </source>
</evidence>
<sequence>MTLGRAVSNLVAPPSCDSLPDIVLHKTPSGQLGEGPSVVVRHLTVKVYETWCLIHTVPVSSPVYETWCLIHTVPVSSPVYDTWSLIHTVPVSSPGIKLTGGIGSRWQGIYCLEVVPGSPASEEGSVQPNDKIVYICGRCTLGMSLEDAVKACEIAPRKVKLKVIRWEALKALSGRTDEWTVG</sequence>
<dbReference type="PANTHER" id="PTHR46900:SF4">
    <property type="entry name" value="FERM AND PDZ DOMAIN CONTAINING 2"/>
    <property type="match status" value="1"/>
</dbReference>
<dbReference type="Proteomes" id="UP000694546">
    <property type="component" value="Chromosome 15"/>
</dbReference>
<organism evidence="2 3">
    <name type="scientific">Gadus morhua</name>
    <name type="common">Atlantic cod</name>
    <dbReference type="NCBI Taxonomy" id="8049"/>
    <lineage>
        <taxon>Eukaryota</taxon>
        <taxon>Metazoa</taxon>
        <taxon>Chordata</taxon>
        <taxon>Craniata</taxon>
        <taxon>Vertebrata</taxon>
        <taxon>Euteleostomi</taxon>
        <taxon>Actinopterygii</taxon>
        <taxon>Neopterygii</taxon>
        <taxon>Teleostei</taxon>
        <taxon>Neoteleostei</taxon>
        <taxon>Acanthomorphata</taxon>
        <taxon>Zeiogadaria</taxon>
        <taxon>Gadariae</taxon>
        <taxon>Gadiformes</taxon>
        <taxon>Gadoidei</taxon>
        <taxon>Gadidae</taxon>
        <taxon>Gadus</taxon>
    </lineage>
</organism>
<dbReference type="InterPro" id="IPR001478">
    <property type="entry name" value="PDZ"/>
</dbReference>
<protein>
    <recommendedName>
        <fullName evidence="1">PDZ domain-containing protein</fullName>
    </recommendedName>
</protein>
<reference evidence="2" key="2">
    <citation type="submission" date="2025-09" db="UniProtKB">
        <authorList>
            <consortium name="Ensembl"/>
        </authorList>
    </citation>
    <scope>IDENTIFICATION</scope>
</reference>
<dbReference type="InterPro" id="IPR052074">
    <property type="entry name" value="NonRcpt_TyrProt_Phosphatase"/>
</dbReference>
<feature type="domain" description="PDZ" evidence="1">
    <location>
        <begin position="95"/>
        <end position="167"/>
    </location>
</feature>
<proteinExistence type="predicted"/>
<dbReference type="GeneTree" id="ENSGT00940000160066"/>
<evidence type="ECO:0000313" key="2">
    <source>
        <dbReference type="Ensembl" id="ENSGMOP00000031676.1"/>
    </source>
</evidence>
<dbReference type="AlphaFoldDB" id="A0A8C5FEW6"/>
<dbReference type="Pfam" id="PF00595">
    <property type="entry name" value="PDZ"/>
    <property type="match status" value="1"/>
</dbReference>
<name>A0A8C5FEW6_GADMO</name>
<dbReference type="Gene3D" id="2.30.42.10">
    <property type="match status" value="1"/>
</dbReference>
<accession>A0A8C5FEW6</accession>
<dbReference type="SUPFAM" id="SSF50156">
    <property type="entry name" value="PDZ domain-like"/>
    <property type="match status" value="1"/>
</dbReference>
<reference evidence="2" key="1">
    <citation type="submission" date="2025-08" db="UniProtKB">
        <authorList>
            <consortium name="Ensembl"/>
        </authorList>
    </citation>
    <scope>IDENTIFICATION</scope>
</reference>
<dbReference type="InterPro" id="IPR036034">
    <property type="entry name" value="PDZ_sf"/>
</dbReference>
<dbReference type="PANTHER" id="PTHR46900">
    <property type="entry name" value="TYROSINE-PROTEIN PHOSPHATASE NON-RECEPTOR TYPE 13"/>
    <property type="match status" value="1"/>
</dbReference>